<dbReference type="VEuPathDB" id="TriTrypDB:TcBrA4_0035230"/>
<dbReference type="VEuPathDB" id="TriTrypDB:TCDM_05791"/>
<accession>A0A2V2WC90</accession>
<dbReference type="VEuPathDB" id="TriTrypDB:TCSYLVIO_005385"/>
<dbReference type="VEuPathDB" id="TriTrypDB:C4B63_80g38"/>
<dbReference type="VEuPathDB" id="TriTrypDB:TcG_04130"/>
<dbReference type="VEuPathDB" id="TriTrypDB:TcCLB.508707.70"/>
<evidence type="ECO:0000313" key="4">
    <source>
        <dbReference type="Proteomes" id="UP000246078"/>
    </source>
</evidence>
<dbReference type="VEuPathDB" id="TriTrypDB:TcCL_ESM05078"/>
<dbReference type="VEuPathDB" id="TriTrypDB:TcYC6_0050750"/>
<feature type="transmembrane region" description="Helical" evidence="1">
    <location>
        <begin position="20"/>
        <end position="40"/>
    </location>
</feature>
<reference evidence="3 4" key="1">
    <citation type="journal article" date="2018" name="Microb. Genom.">
        <title>Expanding an expanded genome: long-read sequencing of Trypanosoma cruzi.</title>
        <authorList>
            <person name="Berna L."/>
            <person name="Rodriguez M."/>
            <person name="Chiribao M.L."/>
            <person name="Parodi-Talice A."/>
            <person name="Pita S."/>
            <person name="Rijo G."/>
            <person name="Alvarez-Valin F."/>
            <person name="Robello C."/>
        </authorList>
    </citation>
    <scope>NUCLEOTIDE SEQUENCE [LARGE SCALE GENOMIC DNA]</scope>
    <source>
        <strain evidence="3 4">TCC</strain>
    </source>
</reference>
<dbReference type="PANTHER" id="PTHR35313">
    <property type="entry name" value="NO EXINE FORMATION 1"/>
    <property type="match status" value="1"/>
</dbReference>
<organism evidence="3 4">
    <name type="scientific">Trypanosoma cruzi</name>
    <dbReference type="NCBI Taxonomy" id="5693"/>
    <lineage>
        <taxon>Eukaryota</taxon>
        <taxon>Discoba</taxon>
        <taxon>Euglenozoa</taxon>
        <taxon>Kinetoplastea</taxon>
        <taxon>Metakinetoplastina</taxon>
        <taxon>Trypanosomatida</taxon>
        <taxon>Trypanosomatidae</taxon>
        <taxon>Trypanosoma</taxon>
        <taxon>Schizotrypanum</taxon>
    </lineage>
</organism>
<dbReference type="VEuPathDB" id="TriTrypDB:ECC02_004036"/>
<keyword evidence="1" id="KW-1133">Transmembrane helix</keyword>
<protein>
    <submittedName>
        <fullName evidence="3">Uncharacterized protein</fullName>
    </submittedName>
</protein>
<dbReference type="PANTHER" id="PTHR35313:SF1">
    <property type="entry name" value="NO EXINE FORMATION 1"/>
    <property type="match status" value="1"/>
</dbReference>
<dbReference type="VEuPathDB" id="TriTrypDB:C3747_135g4"/>
<comment type="caution">
    <text evidence="3">The sequence shown here is derived from an EMBL/GenBank/DDBJ whole genome shotgun (WGS) entry which is preliminary data.</text>
</comment>
<keyword evidence="1" id="KW-0472">Membrane</keyword>
<gene>
    <name evidence="3" type="ORF">C3747_135g4</name>
</gene>
<feature type="chain" id="PRO_5016075122" evidence="2">
    <location>
        <begin position="22"/>
        <end position="177"/>
    </location>
</feature>
<name>A0A2V2WC90_TRYCR</name>
<evidence type="ECO:0000256" key="1">
    <source>
        <dbReference type="SAM" id="Phobius"/>
    </source>
</evidence>
<sequence length="177" mass="19953">MVLMVLCVSSFNLFLLDRTNSGPMVSFTVFSSLLLMWWMYRTFSFIVVDLHVLGESLTVPTPVVGDECTMVLLAQLRRVYLVILNEQIPVFIALFVHSLQVAWVEHVLYSQKEENVYPAVLVLFTTAVGVLLPRGCIKMRHLEYTRPPSSRASYVAKLLTFVVEVTGSYYLAGIVGV</sequence>
<evidence type="ECO:0000313" key="3">
    <source>
        <dbReference type="EMBL" id="PWV05239.1"/>
    </source>
</evidence>
<feature type="transmembrane region" description="Helical" evidence="1">
    <location>
        <begin position="154"/>
        <end position="172"/>
    </location>
</feature>
<evidence type="ECO:0000256" key="2">
    <source>
        <dbReference type="SAM" id="SignalP"/>
    </source>
</evidence>
<dbReference type="Proteomes" id="UP000246078">
    <property type="component" value="Unassembled WGS sequence"/>
</dbReference>
<feature type="transmembrane region" description="Helical" evidence="1">
    <location>
        <begin position="115"/>
        <end position="133"/>
    </location>
</feature>
<dbReference type="AlphaFoldDB" id="A0A2V2WC90"/>
<dbReference type="EMBL" id="PRFC01000135">
    <property type="protein sequence ID" value="PWV05239.1"/>
    <property type="molecule type" value="Genomic_DNA"/>
</dbReference>
<feature type="signal peptide" evidence="2">
    <location>
        <begin position="1"/>
        <end position="21"/>
    </location>
</feature>
<dbReference type="VEuPathDB" id="TriTrypDB:Tc_MARK_3401"/>
<keyword evidence="2" id="KW-0732">Signal</keyword>
<proteinExistence type="predicted"/>
<keyword evidence="1" id="KW-0812">Transmembrane</keyword>
<feature type="transmembrane region" description="Helical" evidence="1">
    <location>
        <begin position="79"/>
        <end position="103"/>
    </location>
</feature>
<dbReference type="VEuPathDB" id="TriTrypDB:BCY84_08338"/>